<keyword evidence="4 6" id="KW-1133">Transmembrane helix</keyword>
<evidence type="ECO:0000256" key="2">
    <source>
        <dbReference type="ARBA" id="ARBA00022475"/>
    </source>
</evidence>
<dbReference type="PANTHER" id="PTHR30250">
    <property type="entry name" value="PST FAMILY PREDICTED COLANIC ACID TRANSPORTER"/>
    <property type="match status" value="1"/>
</dbReference>
<dbReference type="RefSeq" id="WP_377069195.1">
    <property type="nucleotide sequence ID" value="NZ_JBHMEC010000015.1"/>
</dbReference>
<feature type="transmembrane region" description="Helical" evidence="6">
    <location>
        <begin position="121"/>
        <end position="141"/>
    </location>
</feature>
<comment type="subcellular location">
    <subcellularLocation>
        <location evidence="1">Cell membrane</location>
        <topology evidence="1">Multi-pass membrane protein</topology>
    </subcellularLocation>
</comment>
<feature type="transmembrane region" description="Helical" evidence="6">
    <location>
        <begin position="338"/>
        <end position="361"/>
    </location>
</feature>
<keyword evidence="8" id="KW-1185">Reference proteome</keyword>
<evidence type="ECO:0000256" key="6">
    <source>
        <dbReference type="SAM" id="Phobius"/>
    </source>
</evidence>
<evidence type="ECO:0000256" key="5">
    <source>
        <dbReference type="ARBA" id="ARBA00023136"/>
    </source>
</evidence>
<accession>A0ABV5HZU6</accession>
<dbReference type="EMBL" id="JBHMEC010000015">
    <property type="protein sequence ID" value="MFB9149857.1"/>
    <property type="molecule type" value="Genomic_DNA"/>
</dbReference>
<feature type="transmembrane region" description="Helical" evidence="6">
    <location>
        <begin position="162"/>
        <end position="180"/>
    </location>
</feature>
<feature type="transmembrane region" description="Helical" evidence="6">
    <location>
        <begin position="235"/>
        <end position="254"/>
    </location>
</feature>
<comment type="caution">
    <text evidence="7">The sequence shown here is derived from an EMBL/GenBank/DDBJ whole genome shotgun (WGS) entry which is preliminary data.</text>
</comment>
<organism evidence="7 8">
    <name type="scientific">Roseovarius ramblicola</name>
    <dbReference type="NCBI Taxonomy" id="2022336"/>
    <lineage>
        <taxon>Bacteria</taxon>
        <taxon>Pseudomonadati</taxon>
        <taxon>Pseudomonadota</taxon>
        <taxon>Alphaproteobacteria</taxon>
        <taxon>Rhodobacterales</taxon>
        <taxon>Roseobacteraceae</taxon>
        <taxon>Roseovarius</taxon>
    </lineage>
</organism>
<feature type="transmembrane region" description="Helical" evidence="6">
    <location>
        <begin position="52"/>
        <end position="72"/>
    </location>
</feature>
<dbReference type="InterPro" id="IPR050833">
    <property type="entry name" value="Poly_Biosynth_Transport"/>
</dbReference>
<reference evidence="7 8" key="1">
    <citation type="submission" date="2024-09" db="EMBL/GenBank/DDBJ databases">
        <authorList>
            <person name="Sun Q."/>
            <person name="Mori K."/>
        </authorList>
    </citation>
    <scope>NUCLEOTIDE SEQUENCE [LARGE SCALE GENOMIC DNA]</scope>
    <source>
        <strain evidence="7 8">CECT 9424</strain>
    </source>
</reference>
<dbReference type="Pfam" id="PF13440">
    <property type="entry name" value="Polysacc_synt_3"/>
    <property type="match status" value="1"/>
</dbReference>
<keyword evidence="5 6" id="KW-0472">Membrane</keyword>
<name>A0ABV5HZU6_9RHOB</name>
<keyword evidence="2" id="KW-1003">Cell membrane</keyword>
<feature type="transmembrane region" description="Helical" evidence="6">
    <location>
        <begin position="306"/>
        <end position="326"/>
    </location>
</feature>
<feature type="transmembrane region" description="Helical" evidence="6">
    <location>
        <begin position="373"/>
        <end position="393"/>
    </location>
</feature>
<evidence type="ECO:0000256" key="3">
    <source>
        <dbReference type="ARBA" id="ARBA00022692"/>
    </source>
</evidence>
<evidence type="ECO:0000313" key="7">
    <source>
        <dbReference type="EMBL" id="MFB9149857.1"/>
    </source>
</evidence>
<evidence type="ECO:0000313" key="8">
    <source>
        <dbReference type="Proteomes" id="UP001589670"/>
    </source>
</evidence>
<feature type="transmembrane region" description="Helical" evidence="6">
    <location>
        <begin position="21"/>
        <end position="40"/>
    </location>
</feature>
<dbReference type="PANTHER" id="PTHR30250:SF28">
    <property type="entry name" value="POLYSACCHARIDE BIOSYNTHESIS PROTEIN"/>
    <property type="match status" value="1"/>
</dbReference>
<sequence>MIRAALARWLPAGSFARNVGVLTGGTAFAQGLAVLALPLLTRLYSPEDFALLAVYVAIIGIATVVSCLRYNIAIPLPEDDADGMALLAVALIAATVISGLLAVPVLLAPARTAALLGQPGLAPYLWMVPLGVFLASAYNALQYWASRNKRFGLVTRTRMTRAVGGIGTQAAIGAAAPSPLGLLFGHMLYGGLGVIGLARDLWRRDRPILRRTDGARIVGIASVFRRFPMWSVPEALFNTAGVQVPVILIAAAAAGPEAGFLMLAMRVMGLPMGLVGSSVSQVFLAEAPARLRDGTLAAFTRSTMWTLFRTGAPPLVAVGALSPLLFPLVFGAEWARAGWLVAWMTPWFVLQFVASPVSMVLHVTGRVALAMGLQALGLLLRVGPVLAVATVAPDRLSEVYALTGAVFYGGYLWAVGVTAK</sequence>
<dbReference type="Proteomes" id="UP001589670">
    <property type="component" value="Unassembled WGS sequence"/>
</dbReference>
<proteinExistence type="predicted"/>
<evidence type="ECO:0000256" key="4">
    <source>
        <dbReference type="ARBA" id="ARBA00022989"/>
    </source>
</evidence>
<feature type="transmembrane region" description="Helical" evidence="6">
    <location>
        <begin position="84"/>
        <end position="109"/>
    </location>
</feature>
<feature type="transmembrane region" description="Helical" evidence="6">
    <location>
        <begin position="399"/>
        <end position="419"/>
    </location>
</feature>
<gene>
    <name evidence="7" type="ORF">ACFFU4_08865</name>
</gene>
<protein>
    <submittedName>
        <fullName evidence="7">Lipopolysaccharide biosynthesis protein</fullName>
    </submittedName>
</protein>
<keyword evidence="3 6" id="KW-0812">Transmembrane</keyword>
<evidence type="ECO:0000256" key="1">
    <source>
        <dbReference type="ARBA" id="ARBA00004651"/>
    </source>
</evidence>